<dbReference type="Gene3D" id="3.40.50.1820">
    <property type="entry name" value="alpha/beta hydrolase"/>
    <property type="match status" value="1"/>
</dbReference>
<dbReference type="SUPFAM" id="SSF53474">
    <property type="entry name" value="alpha/beta-Hydrolases"/>
    <property type="match status" value="1"/>
</dbReference>
<dbReference type="InterPro" id="IPR020802">
    <property type="entry name" value="TesA-like"/>
</dbReference>
<organism evidence="4 5">
    <name type="scientific">Kitasatospora kazusensis</name>
    <dbReference type="NCBI Taxonomy" id="407974"/>
    <lineage>
        <taxon>Bacteria</taxon>
        <taxon>Bacillati</taxon>
        <taxon>Actinomycetota</taxon>
        <taxon>Actinomycetes</taxon>
        <taxon>Kitasatosporales</taxon>
        <taxon>Streptomycetaceae</taxon>
        <taxon>Kitasatospora</taxon>
    </lineage>
</organism>
<dbReference type="InterPro" id="IPR001031">
    <property type="entry name" value="Thioesterase"/>
</dbReference>
<dbReference type="Pfam" id="PF00975">
    <property type="entry name" value="Thioesterase"/>
    <property type="match status" value="1"/>
</dbReference>
<dbReference type="InterPro" id="IPR029058">
    <property type="entry name" value="AB_hydrolase_fold"/>
</dbReference>
<evidence type="ECO:0000256" key="2">
    <source>
        <dbReference type="ARBA" id="ARBA00022801"/>
    </source>
</evidence>
<gene>
    <name evidence="4" type="ORF">GCM10009760_15600</name>
</gene>
<accession>A0ABP5KR65</accession>
<dbReference type="InterPro" id="IPR012223">
    <property type="entry name" value="TEII"/>
</dbReference>
<evidence type="ECO:0000256" key="1">
    <source>
        <dbReference type="ARBA" id="ARBA00007169"/>
    </source>
</evidence>
<dbReference type="GO" id="GO:0016787">
    <property type="term" value="F:hydrolase activity"/>
    <property type="evidence" value="ECO:0007669"/>
    <property type="project" value="UniProtKB-KW"/>
</dbReference>
<reference evidence="5" key="1">
    <citation type="journal article" date="2019" name="Int. J. Syst. Evol. Microbiol.">
        <title>The Global Catalogue of Microorganisms (GCM) 10K type strain sequencing project: providing services to taxonomists for standard genome sequencing and annotation.</title>
        <authorList>
            <consortium name="The Broad Institute Genomics Platform"/>
            <consortium name="The Broad Institute Genome Sequencing Center for Infectious Disease"/>
            <person name="Wu L."/>
            <person name="Ma J."/>
        </authorList>
    </citation>
    <scope>NUCLEOTIDE SEQUENCE [LARGE SCALE GENOMIC DNA]</scope>
    <source>
        <strain evidence="5">JCM 14560</strain>
    </source>
</reference>
<protein>
    <submittedName>
        <fullName evidence="4">Alpha/beta fold hydrolase</fullName>
    </submittedName>
</protein>
<dbReference type="SMART" id="SM00824">
    <property type="entry name" value="PKS_TE"/>
    <property type="match status" value="1"/>
</dbReference>
<evidence type="ECO:0000259" key="3">
    <source>
        <dbReference type="SMART" id="SM00824"/>
    </source>
</evidence>
<keyword evidence="2 4" id="KW-0378">Hydrolase</keyword>
<sequence>MTGRWLRCYLPRPAATLRLVCFPHAGSGAGAFRGWPGLLPPWIELLAVQYPGREDRFTEPLLTDLSVLADALAEELAGPDDRPLALFGHSMGAAVAHEVALRSAGHGRPEPVHLVVSAREPVEQVVAGTVHLGGDAALRAELARLGGSSRLLFEDAELWQLMAPVIRADYRLIETYRPTAGRLLGCPVTAFAAEDDPELTPGQAGGWARSTTGPFELRTFPGDHFYLLPHRERVAAVLAACLLPATAAR</sequence>
<evidence type="ECO:0000313" key="5">
    <source>
        <dbReference type="Proteomes" id="UP001422759"/>
    </source>
</evidence>
<dbReference type="RefSeq" id="WP_344462180.1">
    <property type="nucleotide sequence ID" value="NZ_BAAANT010000006.1"/>
</dbReference>
<evidence type="ECO:0000313" key="4">
    <source>
        <dbReference type="EMBL" id="GAA2136243.1"/>
    </source>
</evidence>
<name>A0ABP5KR65_9ACTN</name>
<feature type="domain" description="Thioesterase TesA-like" evidence="3">
    <location>
        <begin position="20"/>
        <end position="242"/>
    </location>
</feature>
<comment type="caution">
    <text evidence="4">The sequence shown here is derived from an EMBL/GenBank/DDBJ whole genome shotgun (WGS) entry which is preliminary data.</text>
</comment>
<proteinExistence type="inferred from homology"/>
<keyword evidence="5" id="KW-1185">Reference proteome</keyword>
<dbReference type="EMBL" id="BAAANT010000006">
    <property type="protein sequence ID" value="GAA2136243.1"/>
    <property type="molecule type" value="Genomic_DNA"/>
</dbReference>
<comment type="similarity">
    <text evidence="1">Belongs to the thioesterase family.</text>
</comment>
<dbReference type="Proteomes" id="UP001422759">
    <property type="component" value="Unassembled WGS sequence"/>
</dbReference>
<dbReference type="PANTHER" id="PTHR11487">
    <property type="entry name" value="THIOESTERASE"/>
    <property type="match status" value="1"/>
</dbReference>
<dbReference type="PANTHER" id="PTHR11487:SF0">
    <property type="entry name" value="S-ACYL FATTY ACID SYNTHASE THIOESTERASE, MEDIUM CHAIN"/>
    <property type="match status" value="1"/>
</dbReference>